<reference evidence="1 2" key="1">
    <citation type="submission" date="2018-06" db="EMBL/GenBank/DDBJ databases">
        <authorList>
            <consortium name="Pathogen Informatics"/>
            <person name="Doyle S."/>
        </authorList>
    </citation>
    <scope>NUCLEOTIDE SEQUENCE [LARGE SCALE GENOMIC DNA]</scope>
    <source>
        <strain evidence="1 2">NCTC10465</strain>
    </source>
</reference>
<proteinExistence type="predicted"/>
<dbReference type="AlphaFoldDB" id="A0A378Q6X6"/>
<name>A0A378Q6X6_FAUOS</name>
<evidence type="ECO:0000313" key="1">
    <source>
        <dbReference type="EMBL" id="STY96276.1"/>
    </source>
</evidence>
<organism evidence="1 2">
    <name type="scientific">Faucicola osloensis</name>
    <name type="common">Moraxella osloensis</name>
    <dbReference type="NCBI Taxonomy" id="34062"/>
    <lineage>
        <taxon>Bacteria</taxon>
        <taxon>Pseudomonadati</taxon>
        <taxon>Pseudomonadota</taxon>
        <taxon>Gammaproteobacteria</taxon>
        <taxon>Moraxellales</taxon>
        <taxon>Moraxellaceae</taxon>
        <taxon>Faucicola</taxon>
    </lineage>
</organism>
<gene>
    <name evidence="1" type="ORF">NCTC10465_00019</name>
</gene>
<sequence length="29" mass="3376">MLTLIVMSYFYAKNEQENILASELQKLKG</sequence>
<dbReference type="Proteomes" id="UP000255230">
    <property type="component" value="Unassembled WGS sequence"/>
</dbReference>
<keyword evidence="2" id="KW-1185">Reference proteome</keyword>
<dbReference type="EMBL" id="UGPY01000001">
    <property type="protein sequence ID" value="STY96276.1"/>
    <property type="molecule type" value="Genomic_DNA"/>
</dbReference>
<accession>A0A378Q6X6</accession>
<protein>
    <submittedName>
        <fullName evidence="1">Uncharacterized protein</fullName>
    </submittedName>
</protein>
<evidence type="ECO:0000313" key="2">
    <source>
        <dbReference type="Proteomes" id="UP000255230"/>
    </source>
</evidence>